<protein>
    <submittedName>
        <fullName evidence="1">Uncharacterized protein</fullName>
    </submittedName>
</protein>
<dbReference type="OrthoDB" id="5424209at2759"/>
<dbReference type="AlphaFoldDB" id="A0A135LXG2"/>
<organism evidence="1 2">
    <name type="scientific">Penicillium patulum</name>
    <name type="common">Penicillium griseofulvum</name>
    <dbReference type="NCBI Taxonomy" id="5078"/>
    <lineage>
        <taxon>Eukaryota</taxon>
        <taxon>Fungi</taxon>
        <taxon>Dikarya</taxon>
        <taxon>Ascomycota</taxon>
        <taxon>Pezizomycotina</taxon>
        <taxon>Eurotiomycetes</taxon>
        <taxon>Eurotiomycetidae</taxon>
        <taxon>Eurotiales</taxon>
        <taxon>Aspergillaceae</taxon>
        <taxon>Penicillium</taxon>
    </lineage>
</organism>
<dbReference type="InterPro" id="IPR009003">
    <property type="entry name" value="Peptidase_S1_PA"/>
</dbReference>
<dbReference type="Proteomes" id="UP000070168">
    <property type="component" value="Unassembled WGS sequence"/>
</dbReference>
<dbReference type="STRING" id="5078.A0A135LXG2"/>
<keyword evidence="2" id="KW-1185">Reference proteome</keyword>
<proteinExistence type="predicted"/>
<dbReference type="OMA" id="YTSTERV"/>
<dbReference type="SUPFAM" id="SSF50494">
    <property type="entry name" value="Trypsin-like serine proteases"/>
    <property type="match status" value="1"/>
</dbReference>
<gene>
    <name evidence="1" type="ORF">PGRI_007000</name>
</gene>
<reference evidence="1 2" key="1">
    <citation type="journal article" date="2016" name="BMC Genomics">
        <title>Genome sequencing and secondary metabolism of the postharvest pathogen Penicillium griseofulvum.</title>
        <authorList>
            <person name="Banani H."/>
            <person name="Marcet-Houben M."/>
            <person name="Ballester A.R."/>
            <person name="Abbruscato P."/>
            <person name="Gonzalez-Candelas L."/>
            <person name="Gabaldon T."/>
            <person name="Spadaro D."/>
        </authorList>
    </citation>
    <scope>NUCLEOTIDE SEQUENCE [LARGE SCALE GENOMIC DNA]</scope>
    <source>
        <strain evidence="1 2">PG3</strain>
    </source>
</reference>
<comment type="caution">
    <text evidence="1">The sequence shown here is derived from an EMBL/GenBank/DDBJ whole genome shotgun (WGS) entry which is preliminary data.</text>
</comment>
<dbReference type="GeneID" id="63703713"/>
<accession>A0A135LXG2</accession>
<sequence>MQGDCISGNNGYTSTERVYHHGSQDARAGTTLYKSGRSTGETTSVYHGLGSVTLDRIESKDGARYYPVITWVCKTSNAESSFPFAVRGDSGAWITRVDGKVFGILTGGDERQGTTLFCRINDVFDDIKDITGAVDIRIAPAPAPATVP</sequence>
<name>A0A135LXG2_PENPA</name>
<evidence type="ECO:0000313" key="1">
    <source>
        <dbReference type="EMBL" id="KXG53650.1"/>
    </source>
</evidence>
<dbReference type="RefSeq" id="XP_040652185.1">
    <property type="nucleotide sequence ID" value="XM_040788413.1"/>
</dbReference>
<evidence type="ECO:0000313" key="2">
    <source>
        <dbReference type="Proteomes" id="UP000070168"/>
    </source>
</evidence>
<dbReference type="EMBL" id="LHQR01000014">
    <property type="protein sequence ID" value="KXG53650.1"/>
    <property type="molecule type" value="Genomic_DNA"/>
</dbReference>